<dbReference type="InterPro" id="IPR016160">
    <property type="entry name" value="Ald_DH_CS_CYS"/>
</dbReference>
<dbReference type="FunFam" id="3.40.309.10:FF:000012">
    <property type="entry name" value="Betaine aldehyde dehydrogenase"/>
    <property type="match status" value="1"/>
</dbReference>
<gene>
    <name evidence="7" type="ORF">V1264_008911</name>
</gene>
<evidence type="ECO:0000259" key="6">
    <source>
        <dbReference type="Pfam" id="PF00171"/>
    </source>
</evidence>
<dbReference type="InterPro" id="IPR029510">
    <property type="entry name" value="Ald_DH_CS_GLU"/>
</dbReference>
<dbReference type="InterPro" id="IPR016162">
    <property type="entry name" value="Ald_DH_N"/>
</dbReference>
<evidence type="ECO:0000256" key="3">
    <source>
        <dbReference type="ARBA" id="ARBA00023027"/>
    </source>
</evidence>
<dbReference type="InterPro" id="IPR016161">
    <property type="entry name" value="Ald_DH/histidinol_DH"/>
</dbReference>
<comment type="caution">
    <text evidence="7">The sequence shown here is derived from an EMBL/GenBank/DDBJ whole genome shotgun (WGS) entry which is preliminary data.</text>
</comment>
<dbReference type="AlphaFoldDB" id="A0AAN9G240"/>
<name>A0AAN9G240_9CAEN</name>
<dbReference type="Gene3D" id="3.40.309.10">
    <property type="entry name" value="Aldehyde Dehydrogenase, Chain A, domain 2"/>
    <property type="match status" value="1"/>
</dbReference>
<dbReference type="PROSITE" id="PS00687">
    <property type="entry name" value="ALDEHYDE_DEHYDR_GLU"/>
    <property type="match status" value="1"/>
</dbReference>
<dbReference type="Proteomes" id="UP001374579">
    <property type="component" value="Unassembled WGS sequence"/>
</dbReference>
<dbReference type="GO" id="GO:0016620">
    <property type="term" value="F:oxidoreductase activity, acting on the aldehyde or oxo group of donors, NAD or NADP as acceptor"/>
    <property type="evidence" value="ECO:0007669"/>
    <property type="project" value="InterPro"/>
</dbReference>
<evidence type="ECO:0000256" key="4">
    <source>
        <dbReference type="PROSITE-ProRule" id="PRU10007"/>
    </source>
</evidence>
<feature type="active site" evidence="4">
    <location>
        <position position="257"/>
    </location>
</feature>
<sequence length="490" mass="53729">MGSSVGDKTDLLFVKNFIGGEFVDCDSQLDSFDPSTGQAWAKIPNSGHREVENAVTAATQAFESWSNTTAQQRSKLLFRIADLLESRLEEFAELESRDQGKPIWLAKAVDIPRAVHNFRFFASYILHDMNRSRIQEERGAVQYTIKEPIGVAGLISPWNLPLYLLTFKLAPALAAGNTVVAKPSELTSVTAFKLCEIMQEAGVPAGVVNMVFGLGGTAGHSLVSHPKVPLISFTGGTVTAERIRKAATVSCKKFSLELGGKNAAVVFEDADLDKCIPDCIKSSFMNQGEICLCTSRIFVHKDIYPTFLQRFVEEMKKLKVGDPREDVFMGALISKDHLSKVVGAIHAAKNSGGTIHTQQGELSKELPVRCKEGYFVRPTVISDVADSSAAMQEEIFGPVTCVVPFDTEEEVISRANGVRYGLCATVWTRDVSRAHRVSKHMKVGTVWVNCWLVRDLNMPFGGVKESGIGRESGHDSLDFFTQEKTVCVLV</sequence>
<keyword evidence="3" id="KW-0520">NAD</keyword>
<accession>A0AAN9G240</accession>
<dbReference type="Gene3D" id="3.40.605.10">
    <property type="entry name" value="Aldehyde Dehydrogenase, Chain A, domain 1"/>
    <property type="match status" value="1"/>
</dbReference>
<dbReference type="InterPro" id="IPR015590">
    <property type="entry name" value="Aldehyde_DH_dom"/>
</dbReference>
<evidence type="ECO:0000256" key="1">
    <source>
        <dbReference type="ARBA" id="ARBA00009986"/>
    </source>
</evidence>
<dbReference type="FunFam" id="3.40.605.10:FF:000001">
    <property type="entry name" value="Aldehyde dehydrogenase 1"/>
    <property type="match status" value="1"/>
</dbReference>
<evidence type="ECO:0000256" key="5">
    <source>
        <dbReference type="RuleBase" id="RU003345"/>
    </source>
</evidence>
<dbReference type="SUPFAM" id="SSF53720">
    <property type="entry name" value="ALDH-like"/>
    <property type="match status" value="1"/>
</dbReference>
<comment type="similarity">
    <text evidence="1 5">Belongs to the aldehyde dehydrogenase family.</text>
</comment>
<reference evidence="7 8" key="1">
    <citation type="submission" date="2024-02" db="EMBL/GenBank/DDBJ databases">
        <title>Chromosome-scale genome assembly of the rough periwinkle Littorina saxatilis.</title>
        <authorList>
            <person name="De Jode A."/>
            <person name="Faria R."/>
            <person name="Formenti G."/>
            <person name="Sims Y."/>
            <person name="Smith T.P."/>
            <person name="Tracey A."/>
            <person name="Wood J.M.D."/>
            <person name="Zagrodzka Z.B."/>
            <person name="Johannesson K."/>
            <person name="Butlin R.K."/>
            <person name="Leder E.H."/>
        </authorList>
    </citation>
    <scope>NUCLEOTIDE SEQUENCE [LARGE SCALE GENOMIC DNA]</scope>
    <source>
        <strain evidence="7">Snail1</strain>
        <tissue evidence="7">Muscle</tissue>
    </source>
</reference>
<keyword evidence="8" id="KW-1185">Reference proteome</keyword>
<feature type="domain" description="Aldehyde dehydrogenase" evidence="6">
    <location>
        <begin position="26"/>
        <end position="486"/>
    </location>
</feature>
<dbReference type="PANTHER" id="PTHR43720:SF2">
    <property type="entry name" value="2-AMINOMUCONIC SEMIALDEHYDE DEHYDROGENASE"/>
    <property type="match status" value="1"/>
</dbReference>
<evidence type="ECO:0000313" key="8">
    <source>
        <dbReference type="Proteomes" id="UP001374579"/>
    </source>
</evidence>
<keyword evidence="2 5" id="KW-0560">Oxidoreductase</keyword>
<proteinExistence type="inferred from homology"/>
<dbReference type="InterPro" id="IPR016163">
    <property type="entry name" value="Ald_DH_C"/>
</dbReference>
<evidence type="ECO:0000256" key="2">
    <source>
        <dbReference type="ARBA" id="ARBA00023002"/>
    </source>
</evidence>
<dbReference type="PANTHER" id="PTHR43720">
    <property type="entry name" value="2-AMINOMUCONIC SEMIALDEHYDE DEHYDROGENASE"/>
    <property type="match status" value="1"/>
</dbReference>
<organism evidence="7 8">
    <name type="scientific">Littorina saxatilis</name>
    <dbReference type="NCBI Taxonomy" id="31220"/>
    <lineage>
        <taxon>Eukaryota</taxon>
        <taxon>Metazoa</taxon>
        <taxon>Spiralia</taxon>
        <taxon>Lophotrochozoa</taxon>
        <taxon>Mollusca</taxon>
        <taxon>Gastropoda</taxon>
        <taxon>Caenogastropoda</taxon>
        <taxon>Littorinimorpha</taxon>
        <taxon>Littorinoidea</taxon>
        <taxon>Littorinidae</taxon>
        <taxon>Littorina</taxon>
    </lineage>
</organism>
<evidence type="ECO:0000313" key="7">
    <source>
        <dbReference type="EMBL" id="KAK7091190.1"/>
    </source>
</evidence>
<dbReference type="EMBL" id="JBAMIC010000022">
    <property type="protein sequence ID" value="KAK7091190.1"/>
    <property type="molecule type" value="Genomic_DNA"/>
</dbReference>
<dbReference type="PROSITE" id="PS00070">
    <property type="entry name" value="ALDEHYDE_DEHYDR_CYS"/>
    <property type="match status" value="1"/>
</dbReference>
<dbReference type="CDD" id="cd07093">
    <property type="entry name" value="ALDH_F8_HMSADH"/>
    <property type="match status" value="1"/>
</dbReference>
<dbReference type="Pfam" id="PF00171">
    <property type="entry name" value="Aldedh"/>
    <property type="match status" value="1"/>
</dbReference>
<protein>
    <recommendedName>
        <fullName evidence="6">Aldehyde dehydrogenase domain-containing protein</fullName>
    </recommendedName>
</protein>